<dbReference type="EMBL" id="BTGU01000199">
    <property type="protein sequence ID" value="GMN64896.1"/>
    <property type="molecule type" value="Genomic_DNA"/>
</dbReference>
<keyword evidence="2" id="KW-1185">Reference proteome</keyword>
<comment type="caution">
    <text evidence="1">The sequence shown here is derived from an EMBL/GenBank/DDBJ whole genome shotgun (WGS) entry which is preliminary data.</text>
</comment>
<dbReference type="AlphaFoldDB" id="A0AA88JA29"/>
<sequence>MLILVLDPGLAVQELEWSFRGAYGAVLAAASKELKGSLSAHTVKALATREGTILAAHCSVESWVLVSDVLNVVRAIQQP</sequence>
<evidence type="ECO:0000313" key="1">
    <source>
        <dbReference type="EMBL" id="GMN64896.1"/>
    </source>
</evidence>
<name>A0AA88JA29_FICCA</name>
<gene>
    <name evidence="1" type="ORF">TIFTF001_033967</name>
</gene>
<reference evidence="1" key="1">
    <citation type="submission" date="2023-07" db="EMBL/GenBank/DDBJ databases">
        <title>draft genome sequence of fig (Ficus carica).</title>
        <authorList>
            <person name="Takahashi T."/>
            <person name="Nishimura K."/>
        </authorList>
    </citation>
    <scope>NUCLEOTIDE SEQUENCE</scope>
</reference>
<evidence type="ECO:0000313" key="2">
    <source>
        <dbReference type="Proteomes" id="UP001187192"/>
    </source>
</evidence>
<organism evidence="1 2">
    <name type="scientific">Ficus carica</name>
    <name type="common">Common fig</name>
    <dbReference type="NCBI Taxonomy" id="3494"/>
    <lineage>
        <taxon>Eukaryota</taxon>
        <taxon>Viridiplantae</taxon>
        <taxon>Streptophyta</taxon>
        <taxon>Embryophyta</taxon>
        <taxon>Tracheophyta</taxon>
        <taxon>Spermatophyta</taxon>
        <taxon>Magnoliopsida</taxon>
        <taxon>eudicotyledons</taxon>
        <taxon>Gunneridae</taxon>
        <taxon>Pentapetalae</taxon>
        <taxon>rosids</taxon>
        <taxon>fabids</taxon>
        <taxon>Rosales</taxon>
        <taxon>Moraceae</taxon>
        <taxon>Ficeae</taxon>
        <taxon>Ficus</taxon>
    </lineage>
</organism>
<dbReference type="Proteomes" id="UP001187192">
    <property type="component" value="Unassembled WGS sequence"/>
</dbReference>
<proteinExistence type="predicted"/>
<accession>A0AA88JA29</accession>
<protein>
    <submittedName>
        <fullName evidence="1">Uncharacterized protein</fullName>
    </submittedName>
</protein>